<dbReference type="EMBL" id="PGTN01000042">
    <property type="protein sequence ID" value="PJF47590.1"/>
    <property type="molecule type" value="Genomic_DNA"/>
</dbReference>
<dbReference type="Proteomes" id="UP000230790">
    <property type="component" value="Unassembled WGS sequence"/>
</dbReference>
<comment type="caution">
    <text evidence="2">The sequence shown here is derived from an EMBL/GenBank/DDBJ whole genome shotgun (WGS) entry which is preliminary data.</text>
</comment>
<feature type="chain" id="PRO_5014767006" evidence="1">
    <location>
        <begin position="26"/>
        <end position="161"/>
    </location>
</feature>
<reference evidence="2 3" key="1">
    <citation type="submission" date="2017-11" db="EMBL/GenBank/DDBJ databases">
        <title>Evolution of Phototrophy in the Chloroflexi Phylum Driven by Horizontal Gene Transfer.</title>
        <authorList>
            <person name="Ward L.M."/>
            <person name="Hemp J."/>
            <person name="Shih P.M."/>
            <person name="Mcglynn S.E."/>
            <person name="Fischer W."/>
        </authorList>
    </citation>
    <scope>NUCLEOTIDE SEQUENCE [LARGE SCALE GENOMIC DNA]</scope>
    <source>
        <strain evidence="2">JP3_7</strain>
    </source>
</reference>
<evidence type="ECO:0000256" key="1">
    <source>
        <dbReference type="SAM" id="SignalP"/>
    </source>
</evidence>
<keyword evidence="1" id="KW-0732">Signal</keyword>
<accession>A0A2M8QCT0</accession>
<dbReference type="PROSITE" id="PS51257">
    <property type="entry name" value="PROKAR_LIPOPROTEIN"/>
    <property type="match status" value="1"/>
</dbReference>
<proteinExistence type="predicted"/>
<evidence type="ECO:0000313" key="2">
    <source>
        <dbReference type="EMBL" id="PJF47590.1"/>
    </source>
</evidence>
<organism evidence="2 3">
    <name type="scientific">Candidatus Thermofonsia Clade 3 bacterium</name>
    <dbReference type="NCBI Taxonomy" id="2364212"/>
    <lineage>
        <taxon>Bacteria</taxon>
        <taxon>Bacillati</taxon>
        <taxon>Chloroflexota</taxon>
        <taxon>Candidatus Thermofontia</taxon>
        <taxon>Candidatus Thermofonsia Clade 3</taxon>
    </lineage>
</organism>
<feature type="signal peptide" evidence="1">
    <location>
        <begin position="1"/>
        <end position="25"/>
    </location>
</feature>
<sequence length="161" mass="17144">MFTCWGRRGLAVLCLIAWLAGCAVAPPPRPARTPAAPPPAATRASAESEIEIAFQISGGIGGIERSWVIRGDGSVMDHNGKTYALPPAQVAQLLAELTAAGFFELDETYEDIACADCFAYSITVNDGQRAKRVRMLNGGQLPEQAQRVVGALREFVSALEP</sequence>
<gene>
    <name evidence="2" type="ORF">CUN48_07870</name>
</gene>
<evidence type="ECO:0000313" key="3">
    <source>
        <dbReference type="Proteomes" id="UP000230790"/>
    </source>
</evidence>
<name>A0A2M8QCT0_9CHLR</name>
<dbReference type="AlphaFoldDB" id="A0A2M8QCT0"/>
<protein>
    <submittedName>
        <fullName evidence="2">Uncharacterized protein</fullName>
    </submittedName>
</protein>